<dbReference type="Pfam" id="PF15493">
    <property type="entry name" value="YrpD"/>
    <property type="match status" value="1"/>
</dbReference>
<proteinExistence type="predicted"/>
<dbReference type="OrthoDB" id="2583570at2"/>
<dbReference type="Proteomes" id="UP000010795">
    <property type="component" value="Chromosome"/>
</dbReference>
<reference evidence="3" key="1">
    <citation type="submission" date="2012-01" db="EMBL/GenBank/DDBJ databases">
        <title>Complete sequence of chromosome of Thermobacillus composti KWC4.</title>
        <authorList>
            <person name="Lucas S."/>
            <person name="Han J."/>
            <person name="Lapidus A."/>
            <person name="Cheng J.-F."/>
            <person name="Goodwin L."/>
            <person name="Pitluck S."/>
            <person name="Peters L."/>
            <person name="Ovchinnikova G."/>
            <person name="Teshima H."/>
            <person name="Detter J.C."/>
            <person name="Han C."/>
            <person name="Tapia R."/>
            <person name="Land M."/>
            <person name="Hauser L."/>
            <person name="Kyrpides N."/>
            <person name="Ivanova N."/>
            <person name="Pagani I."/>
            <person name="Anderson I."/>
            <person name="Woyke T."/>
        </authorList>
    </citation>
    <scope>NUCLEOTIDE SEQUENCE [LARGE SCALE GENOMIC DNA]</scope>
    <source>
        <strain evidence="3">DSM 18247 / JCM 13945 / KWC4</strain>
    </source>
</reference>
<dbReference type="eggNOG" id="ENOG5032SKI">
    <property type="taxonomic scope" value="Bacteria"/>
</dbReference>
<evidence type="ECO:0000256" key="1">
    <source>
        <dbReference type="SAM" id="SignalP"/>
    </source>
</evidence>
<name>L0ECI1_THECK</name>
<keyword evidence="1" id="KW-0732">Signal</keyword>
<feature type="signal peptide" evidence="1">
    <location>
        <begin position="1"/>
        <end position="28"/>
    </location>
</feature>
<feature type="chain" id="PRO_5003941438" evidence="1">
    <location>
        <begin position="29"/>
        <end position="368"/>
    </location>
</feature>
<dbReference type="Gene3D" id="2.60.120.1270">
    <property type="match status" value="1"/>
</dbReference>
<dbReference type="RefSeq" id="WP_015254268.1">
    <property type="nucleotide sequence ID" value="NC_019897.1"/>
</dbReference>
<evidence type="ECO:0000313" key="2">
    <source>
        <dbReference type="EMBL" id="AGA57512.1"/>
    </source>
</evidence>
<organism evidence="2 3">
    <name type="scientific">Thermobacillus composti (strain DSM 18247 / JCM 13945 / KWC4)</name>
    <dbReference type="NCBI Taxonomy" id="717605"/>
    <lineage>
        <taxon>Bacteria</taxon>
        <taxon>Bacillati</taxon>
        <taxon>Bacillota</taxon>
        <taxon>Bacilli</taxon>
        <taxon>Bacillales</taxon>
        <taxon>Paenibacillaceae</taxon>
        <taxon>Thermobacillus</taxon>
    </lineage>
</organism>
<dbReference type="CDD" id="cd13427">
    <property type="entry name" value="YncM_like"/>
    <property type="match status" value="1"/>
</dbReference>
<dbReference type="InterPro" id="IPR038682">
    <property type="entry name" value="YrpD-like_sf"/>
</dbReference>
<dbReference type="HOGENOM" id="CLU_789516_0_0_9"/>
<dbReference type="EMBL" id="CP003255">
    <property type="protein sequence ID" value="AGA57512.1"/>
    <property type="molecule type" value="Genomic_DNA"/>
</dbReference>
<evidence type="ECO:0000313" key="3">
    <source>
        <dbReference type="Proteomes" id="UP000010795"/>
    </source>
</evidence>
<dbReference type="InterPro" id="IPR029143">
    <property type="entry name" value="YrpD"/>
</dbReference>
<gene>
    <name evidence="2" type="ordered locus">Theco_1354</name>
</gene>
<dbReference type="KEGG" id="tco:Theco_1354"/>
<keyword evidence="3" id="KW-1185">Reference proteome</keyword>
<sequence>MRTQKVFAFGFALLLVVSLTMSATNVNASIDPINHILGEVDLAISDEVKVEQAKIAAVAKKFEAMVNEEKRNSKRLLSAGSIPETFNFYLVDVEDSISYFYELSPNQKPYLEVAPAIVQEAADSDQAGFKVAASDPIPDGIGGRTKLLSTAARSGNMYTETIKLGTTSQVTAADGEAHSYVGFGGTGTSSGSTVNVEVDAGLSYSYPNSSIGATHYRWRANVFVSYGSKTYQPGTYKSGYDEATYRNGYIPGQDLELVLWKKYTDSSVTNAIRLKLMGYAHCADRLCNNESDTYLTTIIEFTNVNMTSLNYWKQVATIAGSGLGKTYAEHRNIKVDGTSYTPTLDATDKAIVTISGNNVTMSVSDSYS</sequence>
<protein>
    <submittedName>
        <fullName evidence="2">Uncharacterized protein</fullName>
    </submittedName>
</protein>
<dbReference type="AlphaFoldDB" id="L0ECI1"/>
<accession>L0ECI1</accession>